<proteinExistence type="predicted"/>
<evidence type="ECO:0000256" key="1">
    <source>
        <dbReference type="SAM" id="MobiDB-lite"/>
    </source>
</evidence>
<dbReference type="Proteomes" id="UP000275078">
    <property type="component" value="Unassembled WGS sequence"/>
</dbReference>
<dbReference type="AlphaFoldDB" id="A0A3N4ICP6"/>
<name>A0A3N4ICP6_ASCIM</name>
<keyword evidence="3" id="KW-1185">Reference proteome</keyword>
<organism evidence="2 3">
    <name type="scientific">Ascobolus immersus RN42</name>
    <dbReference type="NCBI Taxonomy" id="1160509"/>
    <lineage>
        <taxon>Eukaryota</taxon>
        <taxon>Fungi</taxon>
        <taxon>Dikarya</taxon>
        <taxon>Ascomycota</taxon>
        <taxon>Pezizomycotina</taxon>
        <taxon>Pezizomycetes</taxon>
        <taxon>Pezizales</taxon>
        <taxon>Ascobolaceae</taxon>
        <taxon>Ascobolus</taxon>
    </lineage>
</organism>
<sequence>MSANAGTTPAGKVEEDQHGLGGGNDCAHQKNGGDEGGGEGVDDANVLGGPGFLSACARLKQELQESIDKDVYIVGIVRSLADACDEPILTDALLFMKLFFKQPNVREHIWLVSSDPAEAVARLCAGDILHGPYHGQRVQIPKEFLEQCLQSGVLTEVDPDGLKDISTDYITEGMKAMEEAGGKLLILTMTHGLGEGQMFAKGAVVLGSTFDLDDRDHILLREDIEAAVEKGRTAAEHKKEGTATLITISCYGGTLKSSSYNLISASSDDDGTLPLERSTSGHIRGTGFSHALDGILREEFDSESDDRILHLTDRHLQAELLKRIEATETAGSSEKHNPLVSLTTASQQAEPAGVNVPPRLAEKPISHVPLARPSPDQQPSLPGPTSQAGPARIPLGVCVRYWESVNREEGRTLTYILIAAWVDKQKRYELEPTLCEKLRLHISYLKWWNRKIDSMRRKELGRNVSPLRIEQARMKFSRQDIRKFLRDHPTLKPLLPLNPIGAPTEHDEKYDGRQLFYLNDLMEKIGVQRVRQHLREAQERYIEVKERGSLFDC</sequence>
<dbReference type="EMBL" id="ML119666">
    <property type="protein sequence ID" value="RPA83256.1"/>
    <property type="molecule type" value="Genomic_DNA"/>
</dbReference>
<protein>
    <submittedName>
        <fullName evidence="2">Uncharacterized protein</fullName>
    </submittedName>
</protein>
<dbReference type="OrthoDB" id="3000060at2759"/>
<reference evidence="2 3" key="1">
    <citation type="journal article" date="2018" name="Nat. Ecol. Evol.">
        <title>Pezizomycetes genomes reveal the molecular basis of ectomycorrhizal truffle lifestyle.</title>
        <authorList>
            <person name="Murat C."/>
            <person name="Payen T."/>
            <person name="Noel B."/>
            <person name="Kuo A."/>
            <person name="Morin E."/>
            <person name="Chen J."/>
            <person name="Kohler A."/>
            <person name="Krizsan K."/>
            <person name="Balestrini R."/>
            <person name="Da Silva C."/>
            <person name="Montanini B."/>
            <person name="Hainaut M."/>
            <person name="Levati E."/>
            <person name="Barry K.W."/>
            <person name="Belfiori B."/>
            <person name="Cichocki N."/>
            <person name="Clum A."/>
            <person name="Dockter R.B."/>
            <person name="Fauchery L."/>
            <person name="Guy J."/>
            <person name="Iotti M."/>
            <person name="Le Tacon F."/>
            <person name="Lindquist E.A."/>
            <person name="Lipzen A."/>
            <person name="Malagnac F."/>
            <person name="Mello A."/>
            <person name="Molinier V."/>
            <person name="Miyauchi S."/>
            <person name="Poulain J."/>
            <person name="Riccioni C."/>
            <person name="Rubini A."/>
            <person name="Sitrit Y."/>
            <person name="Splivallo R."/>
            <person name="Traeger S."/>
            <person name="Wang M."/>
            <person name="Zifcakova L."/>
            <person name="Wipf D."/>
            <person name="Zambonelli A."/>
            <person name="Paolocci F."/>
            <person name="Nowrousian M."/>
            <person name="Ottonello S."/>
            <person name="Baldrian P."/>
            <person name="Spatafora J.W."/>
            <person name="Henrissat B."/>
            <person name="Nagy L.G."/>
            <person name="Aury J.M."/>
            <person name="Wincker P."/>
            <person name="Grigoriev I.V."/>
            <person name="Bonfante P."/>
            <person name="Martin F.M."/>
        </authorList>
    </citation>
    <scope>NUCLEOTIDE SEQUENCE [LARGE SCALE GENOMIC DNA]</scope>
    <source>
        <strain evidence="2 3">RN42</strain>
    </source>
</reference>
<feature type="region of interest" description="Disordered" evidence="1">
    <location>
        <begin position="368"/>
        <end position="389"/>
    </location>
</feature>
<gene>
    <name evidence="2" type="ORF">BJ508DRAFT_360671</name>
</gene>
<feature type="compositionally biased region" description="Polar residues" evidence="1">
    <location>
        <begin position="375"/>
        <end position="388"/>
    </location>
</feature>
<evidence type="ECO:0000313" key="3">
    <source>
        <dbReference type="Proteomes" id="UP000275078"/>
    </source>
</evidence>
<evidence type="ECO:0000313" key="2">
    <source>
        <dbReference type="EMBL" id="RPA83256.1"/>
    </source>
</evidence>
<accession>A0A3N4ICP6</accession>
<feature type="region of interest" description="Disordered" evidence="1">
    <location>
        <begin position="1"/>
        <end position="43"/>
    </location>
</feature>